<dbReference type="Proteomes" id="UP001258315">
    <property type="component" value="Unassembled WGS sequence"/>
</dbReference>
<keyword evidence="6 7" id="KW-0472">Membrane</keyword>
<evidence type="ECO:0000256" key="2">
    <source>
        <dbReference type="ARBA" id="ARBA00007400"/>
    </source>
</evidence>
<evidence type="ECO:0000256" key="6">
    <source>
        <dbReference type="ARBA" id="ARBA00023136"/>
    </source>
</evidence>
<dbReference type="Pfam" id="PF01757">
    <property type="entry name" value="Acyl_transf_3"/>
    <property type="match status" value="1"/>
</dbReference>
<evidence type="ECO:0000256" key="3">
    <source>
        <dbReference type="ARBA" id="ARBA00022475"/>
    </source>
</evidence>
<comment type="caution">
    <text evidence="9">The sequence shown here is derived from an EMBL/GenBank/DDBJ whole genome shotgun (WGS) entry which is preliminary data.</text>
</comment>
<feature type="transmembrane region" description="Helical" evidence="7">
    <location>
        <begin position="249"/>
        <end position="268"/>
    </location>
</feature>
<keyword evidence="4 7" id="KW-0812">Transmembrane</keyword>
<dbReference type="PANTHER" id="PTHR40074">
    <property type="entry name" value="O-ACETYLTRANSFERASE WECH"/>
    <property type="match status" value="1"/>
</dbReference>
<dbReference type="EMBL" id="JAVLVU010000001">
    <property type="protein sequence ID" value="MDT3402182.1"/>
    <property type="molecule type" value="Genomic_DNA"/>
</dbReference>
<protein>
    <submittedName>
        <fullName evidence="9">Surface polysaccharide O-acyltransferase-like enzyme</fullName>
    </submittedName>
</protein>
<feature type="transmembrane region" description="Helical" evidence="7">
    <location>
        <begin position="56"/>
        <end position="78"/>
    </location>
</feature>
<feature type="transmembrane region" description="Helical" evidence="7">
    <location>
        <begin position="16"/>
        <end position="36"/>
    </location>
</feature>
<keyword evidence="10" id="KW-1185">Reference proteome</keyword>
<dbReference type="InterPro" id="IPR002656">
    <property type="entry name" value="Acyl_transf_3_dom"/>
</dbReference>
<proteinExistence type="inferred from homology"/>
<evidence type="ECO:0000313" key="9">
    <source>
        <dbReference type="EMBL" id="MDT3402182.1"/>
    </source>
</evidence>
<feature type="domain" description="Acyltransferase 3" evidence="8">
    <location>
        <begin position="9"/>
        <end position="331"/>
    </location>
</feature>
<evidence type="ECO:0000259" key="8">
    <source>
        <dbReference type="Pfam" id="PF01757"/>
    </source>
</evidence>
<comment type="subcellular location">
    <subcellularLocation>
        <location evidence="1">Cell membrane</location>
        <topology evidence="1">Multi-pass membrane protein</topology>
    </subcellularLocation>
</comment>
<name>A0ABU3GQW9_9SPHI</name>
<feature type="transmembrane region" description="Helical" evidence="7">
    <location>
        <begin position="137"/>
        <end position="154"/>
    </location>
</feature>
<reference evidence="10" key="1">
    <citation type="submission" date="2023-07" db="EMBL/GenBank/DDBJ databases">
        <title>Functional and genomic diversity of the sorghum phyllosphere microbiome.</title>
        <authorList>
            <person name="Shade A."/>
        </authorList>
    </citation>
    <scope>NUCLEOTIDE SEQUENCE [LARGE SCALE GENOMIC DNA]</scope>
    <source>
        <strain evidence="10">SORGH_AS_0422</strain>
    </source>
</reference>
<keyword evidence="5 7" id="KW-1133">Transmembrane helix</keyword>
<feature type="transmembrane region" description="Helical" evidence="7">
    <location>
        <begin position="313"/>
        <end position="338"/>
    </location>
</feature>
<evidence type="ECO:0000256" key="7">
    <source>
        <dbReference type="SAM" id="Phobius"/>
    </source>
</evidence>
<dbReference type="RefSeq" id="WP_311948415.1">
    <property type="nucleotide sequence ID" value="NZ_JAVLVU010000001.1"/>
</dbReference>
<accession>A0ABU3GQW9</accession>
<evidence type="ECO:0000256" key="4">
    <source>
        <dbReference type="ARBA" id="ARBA00022692"/>
    </source>
</evidence>
<feature type="transmembrane region" description="Helical" evidence="7">
    <location>
        <begin position="90"/>
        <end position="108"/>
    </location>
</feature>
<keyword evidence="3" id="KW-1003">Cell membrane</keyword>
<evidence type="ECO:0000256" key="1">
    <source>
        <dbReference type="ARBA" id="ARBA00004651"/>
    </source>
</evidence>
<dbReference type="PANTHER" id="PTHR40074:SF2">
    <property type="entry name" value="O-ACETYLTRANSFERASE WECH"/>
    <property type="match status" value="1"/>
</dbReference>
<feature type="transmembrane region" description="Helical" evidence="7">
    <location>
        <begin position="289"/>
        <end position="307"/>
    </location>
</feature>
<evidence type="ECO:0000313" key="10">
    <source>
        <dbReference type="Proteomes" id="UP001258315"/>
    </source>
</evidence>
<evidence type="ECO:0000256" key="5">
    <source>
        <dbReference type="ARBA" id="ARBA00022989"/>
    </source>
</evidence>
<feature type="transmembrane region" description="Helical" evidence="7">
    <location>
        <begin position="190"/>
        <end position="207"/>
    </location>
</feature>
<organism evidence="9 10">
    <name type="scientific">Mucilaginibacter terrae</name>
    <dbReference type="NCBI Taxonomy" id="1955052"/>
    <lineage>
        <taxon>Bacteria</taxon>
        <taxon>Pseudomonadati</taxon>
        <taxon>Bacteroidota</taxon>
        <taxon>Sphingobacteriia</taxon>
        <taxon>Sphingobacteriales</taxon>
        <taxon>Sphingobacteriaceae</taxon>
        <taxon>Mucilaginibacter</taxon>
    </lineage>
</organism>
<comment type="similarity">
    <text evidence="2">Belongs to the acyltransferase 3 family.</text>
</comment>
<feature type="transmembrane region" description="Helical" evidence="7">
    <location>
        <begin position="166"/>
        <end position="184"/>
    </location>
</feature>
<feature type="transmembrane region" description="Helical" evidence="7">
    <location>
        <begin position="216"/>
        <end position="237"/>
    </location>
</feature>
<sequence>MKEVNNRSVWADNMRMIATIAVIIVHVATPAVFTQFKPQTNANNIVWWVGNVYGSVFRFCVPVFVMLTGALLLPYQLTLGEFLKKRLNRILLPFLFWTIVYILFNLGLKIRNEGSASTLANILPWIINQLMNGAAPHLWYVYMIVGLYLFIPIVQPFISNATNKTIVFYLVIWLLALLINQLQVTTAFDLRYFTGYLGYLILGYFLAHRVNITLPTLYAAVFLLLSGCMITIAGTYTGTHSKGVFVHRYYEYLTVNVLFTSVGVFVLIKKLLSGNYPALAPFREFISRYGYGIYLSHLLVISLLAHFNINYSLVTPVAGILLTTFICLACSSALVYIINKLPYGKYISG</sequence>
<gene>
    <name evidence="9" type="ORF">QE417_001254</name>
</gene>